<keyword evidence="2" id="KW-0255">Endonuclease</keyword>
<dbReference type="SUPFAM" id="SSF50199">
    <property type="entry name" value="Staphylococcal nuclease"/>
    <property type="match status" value="1"/>
</dbReference>
<evidence type="ECO:0000259" key="4">
    <source>
        <dbReference type="PROSITE" id="PS50830"/>
    </source>
</evidence>
<protein>
    <submittedName>
        <fullName evidence="5">7-cyano-7-deazaguanine reductase</fullName>
    </submittedName>
</protein>
<dbReference type="AlphaFoldDB" id="A0A8B3CLD0"/>
<dbReference type="Pfam" id="PF00565">
    <property type="entry name" value="SNase"/>
    <property type="match status" value="1"/>
</dbReference>
<feature type="domain" description="TNase-like" evidence="4">
    <location>
        <begin position="1"/>
        <end position="93"/>
    </location>
</feature>
<dbReference type="Proteomes" id="UP000266669">
    <property type="component" value="Unassembled WGS sequence"/>
</dbReference>
<dbReference type="GO" id="GO:0004519">
    <property type="term" value="F:endonuclease activity"/>
    <property type="evidence" value="ECO:0007669"/>
    <property type="project" value="UniProtKB-KW"/>
</dbReference>
<accession>A0A8B3CLD0</accession>
<dbReference type="InterPro" id="IPR035437">
    <property type="entry name" value="SNase_OB-fold_sf"/>
</dbReference>
<evidence type="ECO:0000313" key="6">
    <source>
        <dbReference type="Proteomes" id="UP000266669"/>
    </source>
</evidence>
<organism evidence="5 6">
    <name type="scientific">Leptospira stimsonii</name>
    <dbReference type="NCBI Taxonomy" id="2202203"/>
    <lineage>
        <taxon>Bacteria</taxon>
        <taxon>Pseudomonadati</taxon>
        <taxon>Spirochaetota</taxon>
        <taxon>Spirochaetia</taxon>
        <taxon>Leptospirales</taxon>
        <taxon>Leptospiraceae</taxon>
        <taxon>Leptospira</taxon>
    </lineage>
</organism>
<evidence type="ECO:0000256" key="1">
    <source>
        <dbReference type="ARBA" id="ARBA00022722"/>
    </source>
</evidence>
<proteinExistence type="predicted"/>
<dbReference type="PROSITE" id="PS50830">
    <property type="entry name" value="TNASE_3"/>
    <property type="match status" value="1"/>
</dbReference>
<dbReference type="Gene3D" id="2.40.50.90">
    <property type="match status" value="1"/>
</dbReference>
<evidence type="ECO:0000256" key="3">
    <source>
        <dbReference type="ARBA" id="ARBA00022801"/>
    </source>
</evidence>
<name>A0A8B3CLD0_9LEPT</name>
<dbReference type="PANTHER" id="PTHR12302:SF3">
    <property type="entry name" value="SERINE_THREONINE-PROTEIN KINASE 31"/>
    <property type="match status" value="1"/>
</dbReference>
<gene>
    <name evidence="5" type="ORF">DLM78_22040</name>
</gene>
<dbReference type="EMBL" id="QHCS01000009">
    <property type="protein sequence ID" value="RHX83381.1"/>
    <property type="molecule type" value="Genomic_DNA"/>
</dbReference>
<dbReference type="InterPro" id="IPR016071">
    <property type="entry name" value="Staphylococal_nuclease_OB-fold"/>
</dbReference>
<evidence type="ECO:0000313" key="5">
    <source>
        <dbReference type="EMBL" id="RHX83381.1"/>
    </source>
</evidence>
<dbReference type="PANTHER" id="PTHR12302">
    <property type="entry name" value="EBNA2 BINDING PROTEIN P100"/>
    <property type="match status" value="1"/>
</dbReference>
<sequence length="113" mass="13534">MSGIDSPEKKQFYGQESNNFLAGLIYRRQVTVEMEGRDKYKRYLGKVYLKENDINLEMIKSGFAWHYKKYSTNSGYSDSEKLAQENKLGLWNYENPIAPWNYRKKKFMRRVNL</sequence>
<dbReference type="RefSeq" id="WP_118983912.1">
    <property type="nucleotide sequence ID" value="NZ_QHCS01000009.1"/>
</dbReference>
<keyword evidence="1" id="KW-0540">Nuclease</keyword>
<evidence type="ECO:0000256" key="2">
    <source>
        <dbReference type="ARBA" id="ARBA00022759"/>
    </source>
</evidence>
<reference evidence="6" key="1">
    <citation type="submission" date="2018-05" db="EMBL/GenBank/DDBJ databases">
        <title>Leptospira yasudae sp. nov. and Leptospira stimsonii sp. nov., two pathogenic species of the genus Leptospira isolated from environmental sources.</title>
        <authorList>
            <person name="Casanovas-Massana A."/>
            <person name="Hamond C."/>
            <person name="Santos L.A."/>
            <person name="Hacker K.P."/>
            <person name="Balassiano I."/>
            <person name="Medeiros M.A."/>
            <person name="Reis M.G."/>
            <person name="Ko A.I."/>
            <person name="Wunder E.A."/>
        </authorList>
    </citation>
    <scope>NUCLEOTIDE SEQUENCE [LARGE SCALE GENOMIC DNA]</scope>
    <source>
        <strain evidence="6">AMB6-RJ</strain>
    </source>
</reference>
<dbReference type="GO" id="GO:0016787">
    <property type="term" value="F:hydrolase activity"/>
    <property type="evidence" value="ECO:0007669"/>
    <property type="project" value="UniProtKB-KW"/>
</dbReference>
<keyword evidence="3" id="KW-0378">Hydrolase</keyword>
<dbReference type="SMART" id="SM00318">
    <property type="entry name" value="SNc"/>
    <property type="match status" value="1"/>
</dbReference>
<comment type="caution">
    <text evidence="5">The sequence shown here is derived from an EMBL/GenBank/DDBJ whole genome shotgun (WGS) entry which is preliminary data.</text>
</comment>